<dbReference type="PANTHER" id="PTHR11640:SF31">
    <property type="entry name" value="IRREGULAR CHIASM C-ROUGHEST PROTEIN-RELATED"/>
    <property type="match status" value="1"/>
</dbReference>
<feature type="chain" id="PRO_5040976268" evidence="7">
    <location>
        <begin position="23"/>
        <end position="472"/>
    </location>
</feature>
<reference evidence="10" key="1">
    <citation type="submission" date="2025-08" db="UniProtKB">
        <authorList>
            <consortium name="RefSeq"/>
        </authorList>
    </citation>
    <scope>IDENTIFICATION</scope>
</reference>
<evidence type="ECO:0000256" key="3">
    <source>
        <dbReference type="ARBA" id="ARBA00023157"/>
    </source>
</evidence>
<keyword evidence="5" id="KW-0393">Immunoglobulin domain</keyword>
<dbReference type="GO" id="GO:0050839">
    <property type="term" value="F:cell adhesion molecule binding"/>
    <property type="evidence" value="ECO:0007669"/>
    <property type="project" value="TreeGrafter"/>
</dbReference>
<dbReference type="PROSITE" id="PS50835">
    <property type="entry name" value="IG_LIKE"/>
    <property type="match status" value="2"/>
</dbReference>
<dbReference type="GO" id="GO:0005911">
    <property type="term" value="C:cell-cell junction"/>
    <property type="evidence" value="ECO:0007669"/>
    <property type="project" value="TreeGrafter"/>
</dbReference>
<dbReference type="InterPro" id="IPR051275">
    <property type="entry name" value="Cell_adhesion_signaling"/>
</dbReference>
<evidence type="ECO:0000256" key="1">
    <source>
        <dbReference type="ARBA" id="ARBA00004479"/>
    </source>
</evidence>
<dbReference type="Pfam" id="PF13927">
    <property type="entry name" value="Ig_3"/>
    <property type="match status" value="1"/>
</dbReference>
<dbReference type="AlphaFoldDB" id="A0A9W2YXM3"/>
<dbReference type="CDD" id="cd00096">
    <property type="entry name" value="Ig"/>
    <property type="match status" value="1"/>
</dbReference>
<dbReference type="Gene3D" id="2.60.40.10">
    <property type="entry name" value="Immunoglobulins"/>
    <property type="match status" value="3"/>
</dbReference>
<keyword evidence="4" id="KW-0325">Glycoprotein</keyword>
<dbReference type="GO" id="GO:0005886">
    <property type="term" value="C:plasma membrane"/>
    <property type="evidence" value="ECO:0007669"/>
    <property type="project" value="TreeGrafter"/>
</dbReference>
<comment type="subcellular location">
    <subcellularLocation>
        <location evidence="1">Membrane</location>
        <topology evidence="1">Single-pass type I membrane protein</topology>
    </subcellularLocation>
</comment>
<dbReference type="OMA" id="KICQHIN"/>
<organism evidence="9 10">
    <name type="scientific">Biomphalaria glabrata</name>
    <name type="common">Bloodfluke planorb</name>
    <name type="synonym">Freshwater snail</name>
    <dbReference type="NCBI Taxonomy" id="6526"/>
    <lineage>
        <taxon>Eukaryota</taxon>
        <taxon>Metazoa</taxon>
        <taxon>Spiralia</taxon>
        <taxon>Lophotrochozoa</taxon>
        <taxon>Mollusca</taxon>
        <taxon>Gastropoda</taxon>
        <taxon>Heterobranchia</taxon>
        <taxon>Euthyneura</taxon>
        <taxon>Panpulmonata</taxon>
        <taxon>Hygrophila</taxon>
        <taxon>Lymnaeoidea</taxon>
        <taxon>Planorbidae</taxon>
        <taxon>Biomphalaria</taxon>
    </lineage>
</organism>
<gene>
    <name evidence="10" type="primary">LOC106077387</name>
</gene>
<dbReference type="GeneID" id="106077387"/>
<evidence type="ECO:0000256" key="4">
    <source>
        <dbReference type="ARBA" id="ARBA00023180"/>
    </source>
</evidence>
<dbReference type="RefSeq" id="XP_055867516.1">
    <property type="nucleotide sequence ID" value="XM_056011541.1"/>
</dbReference>
<feature type="domain" description="Ig-like" evidence="8">
    <location>
        <begin position="141"/>
        <end position="246"/>
    </location>
</feature>
<feature type="transmembrane region" description="Helical" evidence="6">
    <location>
        <begin position="407"/>
        <end position="430"/>
    </location>
</feature>
<feature type="domain" description="Ig-like" evidence="8">
    <location>
        <begin position="258"/>
        <end position="350"/>
    </location>
</feature>
<evidence type="ECO:0000313" key="10">
    <source>
        <dbReference type="RefSeq" id="XP_055867516.1"/>
    </source>
</evidence>
<dbReference type="InterPro" id="IPR003598">
    <property type="entry name" value="Ig_sub2"/>
</dbReference>
<dbReference type="Pfam" id="PF08205">
    <property type="entry name" value="C2-set_2"/>
    <property type="match status" value="1"/>
</dbReference>
<dbReference type="SUPFAM" id="SSF48726">
    <property type="entry name" value="Immunoglobulin"/>
    <property type="match status" value="3"/>
</dbReference>
<evidence type="ECO:0000256" key="2">
    <source>
        <dbReference type="ARBA" id="ARBA00023136"/>
    </source>
</evidence>
<keyword evidence="3" id="KW-1015">Disulfide bond</keyword>
<keyword evidence="6" id="KW-1133">Transmembrane helix</keyword>
<evidence type="ECO:0000256" key="5">
    <source>
        <dbReference type="ARBA" id="ARBA00023319"/>
    </source>
</evidence>
<keyword evidence="7" id="KW-0732">Signal</keyword>
<keyword evidence="6" id="KW-0812">Transmembrane</keyword>
<dbReference type="OrthoDB" id="10028801at2759"/>
<accession>A0A9W2YXM3</accession>
<name>A0A9W2YXM3_BIOGL</name>
<proteinExistence type="predicted"/>
<evidence type="ECO:0000256" key="6">
    <source>
        <dbReference type="SAM" id="Phobius"/>
    </source>
</evidence>
<dbReference type="InterPro" id="IPR013162">
    <property type="entry name" value="CD80_C2-set"/>
</dbReference>
<dbReference type="PANTHER" id="PTHR11640">
    <property type="entry name" value="NEPHRIN"/>
    <property type="match status" value="1"/>
</dbReference>
<dbReference type="InterPro" id="IPR036179">
    <property type="entry name" value="Ig-like_dom_sf"/>
</dbReference>
<evidence type="ECO:0000259" key="8">
    <source>
        <dbReference type="PROSITE" id="PS50835"/>
    </source>
</evidence>
<sequence length="472" mass="51303">MPGLFKWFLIFVVATCCLCVHSIDVSTSWLTDTIIGTNATLQCGWTAATGETPATLFLSPNNNSNANYFTCEIYSVPPHACTKDPSALEKYSIATSLRGSVSMLITKLSCTDDGTQYYCIVSNNSKPPAISNSVLRVKVPPTVPTLSNVQTGVKENSSITATCTAGVGYPKAGQIVWKAYRNGQSVNLPPEIVITSMNASQPEDDKCTVRTQSSVTLKANRLHQNISLACFVTNQDFKPTAPDTCTDTKSDLCAQTEPAVVTYPVSKMNLKREPASTLYEGARVTLKCQAEGNPLPTYSWTKIGDENRKLFVVMDGLVSTITLTSLNKSLDAGDYSCKALNIVENEKYIFLGFISLIIDENITQTSTTIQKTPTTVTTVTKTPTGTGSPEATTVISESGNSSNTVSMIVMGVILSAIIIVQFVVIIYLLLRVKGKYLKENKATKKEPRVYDRTVTDPHYIYIDDIHSYTTAS</sequence>
<dbReference type="Proteomes" id="UP001165740">
    <property type="component" value="Chromosome 14"/>
</dbReference>
<evidence type="ECO:0000313" key="9">
    <source>
        <dbReference type="Proteomes" id="UP001165740"/>
    </source>
</evidence>
<dbReference type="InterPro" id="IPR013783">
    <property type="entry name" value="Ig-like_fold"/>
</dbReference>
<keyword evidence="9" id="KW-1185">Reference proteome</keyword>
<dbReference type="SMART" id="SM00408">
    <property type="entry name" value="IGc2"/>
    <property type="match status" value="1"/>
</dbReference>
<keyword evidence="2 6" id="KW-0472">Membrane</keyword>
<protein>
    <submittedName>
        <fullName evidence="10">Cell surface glycoprotein MUC18-like isoform X1</fullName>
    </submittedName>
</protein>
<dbReference type="InterPro" id="IPR007110">
    <property type="entry name" value="Ig-like_dom"/>
</dbReference>
<dbReference type="GO" id="GO:0098609">
    <property type="term" value="P:cell-cell adhesion"/>
    <property type="evidence" value="ECO:0007669"/>
    <property type="project" value="TreeGrafter"/>
</dbReference>
<evidence type="ECO:0000256" key="7">
    <source>
        <dbReference type="SAM" id="SignalP"/>
    </source>
</evidence>
<feature type="signal peptide" evidence="7">
    <location>
        <begin position="1"/>
        <end position="22"/>
    </location>
</feature>